<dbReference type="SUPFAM" id="SSF56091">
    <property type="entry name" value="DNA ligase/mRNA capping enzyme, catalytic domain"/>
    <property type="match status" value="2"/>
</dbReference>
<dbReference type="Pfam" id="PF04679">
    <property type="entry name" value="DNA_ligase_A_C"/>
    <property type="match status" value="1"/>
</dbReference>
<dbReference type="Proteomes" id="UP001205105">
    <property type="component" value="Unassembled WGS sequence"/>
</dbReference>
<evidence type="ECO:0000313" key="6">
    <source>
        <dbReference type="Proteomes" id="UP001205105"/>
    </source>
</evidence>
<proteinExistence type="inferred from homology"/>
<dbReference type="PANTHER" id="PTHR45674:SF9">
    <property type="entry name" value="DNA LIGASE 3"/>
    <property type="match status" value="1"/>
</dbReference>
<evidence type="ECO:0000256" key="2">
    <source>
        <dbReference type="ARBA" id="ARBA00022598"/>
    </source>
</evidence>
<reference evidence="5" key="1">
    <citation type="submission" date="2020-11" db="EMBL/GenBank/DDBJ databases">
        <title>Chlorella ohadii genome sequencing and assembly.</title>
        <authorList>
            <person name="Murik O."/>
            <person name="Treves H."/>
            <person name="Kedem I."/>
            <person name="Shotland Y."/>
            <person name="Kaplan A."/>
        </authorList>
    </citation>
    <scope>NUCLEOTIDE SEQUENCE</scope>
    <source>
        <strain evidence="5">1</strain>
    </source>
</reference>
<comment type="caution">
    <text evidence="5">The sequence shown here is derived from an EMBL/GenBank/DDBJ whole genome shotgun (WGS) entry which is preliminary data.</text>
</comment>
<dbReference type="Gene3D" id="2.40.50.140">
    <property type="entry name" value="Nucleic acid-binding proteins"/>
    <property type="match status" value="1"/>
</dbReference>
<dbReference type="PROSITE" id="PS00333">
    <property type="entry name" value="DNA_LIGASE_A2"/>
    <property type="match status" value="1"/>
</dbReference>
<name>A0AAD5DPY3_9CHLO</name>
<evidence type="ECO:0000313" key="5">
    <source>
        <dbReference type="EMBL" id="KAI7841810.1"/>
    </source>
</evidence>
<dbReference type="PROSITE" id="PS50160">
    <property type="entry name" value="DNA_LIGASE_A3"/>
    <property type="match status" value="1"/>
</dbReference>
<dbReference type="FunFam" id="2.40.50.140:FF:000220">
    <property type="entry name" value="DNA ligase"/>
    <property type="match status" value="1"/>
</dbReference>
<dbReference type="InterPro" id="IPR016059">
    <property type="entry name" value="DNA_ligase_ATP-dep_CS"/>
</dbReference>
<dbReference type="InterPro" id="IPR012340">
    <property type="entry name" value="NA-bd_OB-fold"/>
</dbReference>
<dbReference type="GO" id="GO:0003910">
    <property type="term" value="F:DNA ligase (ATP) activity"/>
    <property type="evidence" value="ECO:0007669"/>
    <property type="project" value="InterPro"/>
</dbReference>
<dbReference type="AlphaFoldDB" id="A0AAD5DPY3"/>
<dbReference type="InterPro" id="IPR012310">
    <property type="entry name" value="DNA_ligase_ATP-dep_cent"/>
</dbReference>
<evidence type="ECO:0000259" key="4">
    <source>
        <dbReference type="PROSITE" id="PS50160"/>
    </source>
</evidence>
<evidence type="ECO:0000256" key="3">
    <source>
        <dbReference type="SAM" id="MobiDB-lite"/>
    </source>
</evidence>
<comment type="similarity">
    <text evidence="1">Belongs to the ATP-dependent DNA ligase family.</text>
</comment>
<keyword evidence="2" id="KW-0436">Ligase</keyword>
<feature type="region of interest" description="Disordered" evidence="3">
    <location>
        <begin position="157"/>
        <end position="210"/>
    </location>
</feature>
<keyword evidence="6" id="KW-1185">Reference proteome</keyword>
<dbReference type="Gene3D" id="3.30.1490.70">
    <property type="match status" value="1"/>
</dbReference>
<dbReference type="PANTHER" id="PTHR45674">
    <property type="entry name" value="DNA LIGASE 1/3 FAMILY MEMBER"/>
    <property type="match status" value="1"/>
</dbReference>
<dbReference type="GO" id="GO:0006273">
    <property type="term" value="P:lagging strand elongation"/>
    <property type="evidence" value="ECO:0007669"/>
    <property type="project" value="TreeGrafter"/>
</dbReference>
<sequence>MTGRVYLFWSSFSLQRAQIHVLPGGEVRVFSRNCEDKSGQFPDVAQQVLAAAEGGAQTLILDAEVVPVDRQDSNRIRSFQASYLGGLPVFFQGVAWVPVCIFAFDLLFRDGQSLLQLPLAERRQQLLQALPNMQPGYCVLAQSFEFGGGELAAAALAGPEQGGGSRDRVGGSNNSRGSRGSRDGSDEEMPQAAEGETAPQQHEEGSAGAAGGAAAAAAALEDRLQECLLEAFAAGTEGLMLKSLATKYEPSRRSDHWLKLKRDYCEGLHDTLDLVVIGAWWGNGRKAGWYSPYLMAAYDPETEELQSVCRCMSGFTDAFYKDSLDRLSATVIPEKRPYYRTDEQPDVWFDAREVWEIRGADLTLSPVHKAAVGRVSEERGIGLRFPRFLRIREDKGPEDATTAEQIAEMFHAQTRKVETAGQHLAARQRTLQQAGAAATKAGGPGAGAGQAVARGAARADVEGGSVEGSDAESEGEEEEEAGASSDAE</sequence>
<dbReference type="EMBL" id="JADXDR010000059">
    <property type="protein sequence ID" value="KAI7841810.1"/>
    <property type="molecule type" value="Genomic_DNA"/>
</dbReference>
<feature type="compositionally biased region" description="Acidic residues" evidence="3">
    <location>
        <begin position="469"/>
        <end position="488"/>
    </location>
</feature>
<dbReference type="GO" id="GO:0006310">
    <property type="term" value="P:DNA recombination"/>
    <property type="evidence" value="ECO:0007669"/>
    <property type="project" value="InterPro"/>
</dbReference>
<protein>
    <recommendedName>
        <fullName evidence="4">ATP-dependent DNA ligase family profile domain-containing protein</fullName>
    </recommendedName>
</protein>
<feature type="domain" description="ATP-dependent DNA ligase family profile" evidence="4">
    <location>
        <begin position="97"/>
        <end position="299"/>
    </location>
</feature>
<dbReference type="CDD" id="cd07969">
    <property type="entry name" value="OBF_DNA_ligase_I"/>
    <property type="match status" value="1"/>
</dbReference>
<accession>A0AAD5DPY3</accession>
<feature type="compositionally biased region" description="Low complexity" evidence="3">
    <location>
        <begin position="449"/>
        <end position="468"/>
    </location>
</feature>
<dbReference type="SUPFAM" id="SSF50249">
    <property type="entry name" value="Nucleic acid-binding proteins"/>
    <property type="match status" value="1"/>
</dbReference>
<dbReference type="InterPro" id="IPR050191">
    <property type="entry name" value="ATP-dep_DNA_ligase"/>
</dbReference>
<dbReference type="GO" id="GO:0006281">
    <property type="term" value="P:DNA repair"/>
    <property type="evidence" value="ECO:0007669"/>
    <property type="project" value="InterPro"/>
</dbReference>
<dbReference type="GO" id="GO:0005524">
    <property type="term" value="F:ATP binding"/>
    <property type="evidence" value="ECO:0007669"/>
    <property type="project" value="InterPro"/>
</dbReference>
<dbReference type="Pfam" id="PF01068">
    <property type="entry name" value="DNA_ligase_A_M"/>
    <property type="match status" value="2"/>
</dbReference>
<dbReference type="InterPro" id="IPR012309">
    <property type="entry name" value="DNA_ligase_ATP-dep_C"/>
</dbReference>
<organism evidence="5 6">
    <name type="scientific">Chlorella ohadii</name>
    <dbReference type="NCBI Taxonomy" id="2649997"/>
    <lineage>
        <taxon>Eukaryota</taxon>
        <taxon>Viridiplantae</taxon>
        <taxon>Chlorophyta</taxon>
        <taxon>core chlorophytes</taxon>
        <taxon>Trebouxiophyceae</taxon>
        <taxon>Chlorellales</taxon>
        <taxon>Chlorellaceae</taxon>
        <taxon>Chlorella clade</taxon>
        <taxon>Chlorella</taxon>
    </lineage>
</organism>
<feature type="region of interest" description="Disordered" evidence="3">
    <location>
        <begin position="420"/>
        <end position="488"/>
    </location>
</feature>
<evidence type="ECO:0000256" key="1">
    <source>
        <dbReference type="ARBA" id="ARBA00007572"/>
    </source>
</evidence>
<gene>
    <name evidence="5" type="ORF">COHA_004533</name>
</gene>
<dbReference type="Gene3D" id="3.30.470.30">
    <property type="entry name" value="DNA ligase/mRNA capping enzyme"/>
    <property type="match status" value="1"/>
</dbReference>